<reference evidence="1 2" key="1">
    <citation type="submission" date="2018-09" db="EMBL/GenBank/DDBJ databases">
        <title>Hymenobacter medium sp. nov., isolated from R2A medium.</title>
        <authorList>
            <person name="Yingchao G."/>
        </authorList>
    </citation>
    <scope>NUCLEOTIDE SEQUENCE [LARGE SCALE GENOMIC DNA]</scope>
    <source>
        <strain evidence="2">sh-6</strain>
    </source>
</reference>
<gene>
    <name evidence="1" type="ORF">D3Y59_11270</name>
</gene>
<evidence type="ECO:0000313" key="1">
    <source>
        <dbReference type="EMBL" id="AYA37577.1"/>
    </source>
</evidence>
<dbReference type="AlphaFoldDB" id="A0A3B7RTQ1"/>
<protein>
    <submittedName>
        <fullName evidence="1">Uncharacterized protein</fullName>
    </submittedName>
</protein>
<keyword evidence="2" id="KW-1185">Reference proteome</keyword>
<proteinExistence type="predicted"/>
<dbReference type="OrthoDB" id="9778168at2"/>
<dbReference type="EMBL" id="CP032317">
    <property type="protein sequence ID" value="AYA37577.1"/>
    <property type="molecule type" value="Genomic_DNA"/>
</dbReference>
<sequence length="294" mass="33769">MECGSRSIIHMEGQLDFEKVRVTAFNISAKAFEYLVDEVQSIFDANAEIIDDIFPLAKFIIDRSSTVALLVQQDKLWDAEIIFRSVLEVLSKFLIITTQKDEAQLKIKLNEFWSQISDMEYLRYSAAVEKLVKHGNMNDIDTFKKTILTDEERSELESKVPKDKRKLLSNDWSFNGIILSLEKNKDLNPLIALEVLQFFWKMASHVAHGDKVGLNAIRLRDNVPNGREFRDVTQFLKLIKAVTTSCYWVAVQLALFVKDAEKQTTITKHFLDTNMDLTAIHLLVSQEAKKHGID</sequence>
<dbReference type="Pfam" id="PF18928">
    <property type="entry name" value="DUF5677"/>
    <property type="match status" value="1"/>
</dbReference>
<dbReference type="Proteomes" id="UP000262802">
    <property type="component" value="Chromosome"/>
</dbReference>
<dbReference type="KEGG" id="hyh:D3Y59_11270"/>
<name>A0A3B7RTQ1_9BACT</name>
<organism evidence="1 2">
    <name type="scientific">Hymenobacter oligotrophus</name>
    <dbReference type="NCBI Taxonomy" id="2319843"/>
    <lineage>
        <taxon>Bacteria</taxon>
        <taxon>Pseudomonadati</taxon>
        <taxon>Bacteroidota</taxon>
        <taxon>Cytophagia</taxon>
        <taxon>Cytophagales</taxon>
        <taxon>Hymenobacteraceae</taxon>
        <taxon>Hymenobacter</taxon>
    </lineage>
</organism>
<dbReference type="InterPro" id="IPR043733">
    <property type="entry name" value="DUF5677"/>
</dbReference>
<accession>A0A3B7RTQ1</accession>
<evidence type="ECO:0000313" key="2">
    <source>
        <dbReference type="Proteomes" id="UP000262802"/>
    </source>
</evidence>